<dbReference type="AlphaFoldDB" id="A0A074YK20"/>
<dbReference type="HOGENOM" id="CLU_3068261_0_0_1"/>
<dbReference type="GeneID" id="25365890"/>
<proteinExistence type="predicted"/>
<dbReference type="Proteomes" id="UP000030641">
    <property type="component" value="Unassembled WGS sequence"/>
</dbReference>
<dbReference type="EMBL" id="KL584753">
    <property type="protein sequence ID" value="KEQ98045.1"/>
    <property type="molecule type" value="Genomic_DNA"/>
</dbReference>
<protein>
    <submittedName>
        <fullName evidence="1">Uncharacterized protein</fullName>
    </submittedName>
</protein>
<evidence type="ECO:0000313" key="2">
    <source>
        <dbReference type="Proteomes" id="UP000030641"/>
    </source>
</evidence>
<gene>
    <name evidence="1" type="ORF">AUEXF2481DRAFT_37615</name>
</gene>
<sequence>MEIDEEGGTFVFGPLTCPSCWYVLILECLYLTSGRVNLLFYSPLRLALAVTPY</sequence>
<dbReference type="InParanoid" id="A0A074YK20"/>
<keyword evidence="2" id="KW-1185">Reference proteome</keyword>
<dbReference type="RefSeq" id="XP_013346363.1">
    <property type="nucleotide sequence ID" value="XM_013490909.1"/>
</dbReference>
<evidence type="ECO:0000313" key="1">
    <source>
        <dbReference type="EMBL" id="KEQ98045.1"/>
    </source>
</evidence>
<accession>A0A074YK20</accession>
<name>A0A074YK20_AURSE</name>
<organism evidence="1 2">
    <name type="scientific">Aureobasidium subglaciale (strain EXF-2481)</name>
    <name type="common">Aureobasidium pullulans var. subglaciale</name>
    <dbReference type="NCBI Taxonomy" id="1043005"/>
    <lineage>
        <taxon>Eukaryota</taxon>
        <taxon>Fungi</taxon>
        <taxon>Dikarya</taxon>
        <taxon>Ascomycota</taxon>
        <taxon>Pezizomycotina</taxon>
        <taxon>Dothideomycetes</taxon>
        <taxon>Dothideomycetidae</taxon>
        <taxon>Dothideales</taxon>
        <taxon>Saccotheciaceae</taxon>
        <taxon>Aureobasidium</taxon>
    </lineage>
</organism>
<reference evidence="1 2" key="1">
    <citation type="journal article" date="2014" name="BMC Genomics">
        <title>Genome sequencing of four Aureobasidium pullulans varieties: biotechnological potential, stress tolerance, and description of new species.</title>
        <authorList>
            <person name="Gostin Ar C."/>
            <person name="Ohm R.A."/>
            <person name="Kogej T."/>
            <person name="Sonjak S."/>
            <person name="Turk M."/>
            <person name="Zajc J."/>
            <person name="Zalar P."/>
            <person name="Grube M."/>
            <person name="Sun H."/>
            <person name="Han J."/>
            <person name="Sharma A."/>
            <person name="Chiniquy J."/>
            <person name="Ngan C.Y."/>
            <person name="Lipzen A."/>
            <person name="Barry K."/>
            <person name="Grigoriev I.V."/>
            <person name="Gunde-Cimerman N."/>
        </authorList>
    </citation>
    <scope>NUCLEOTIDE SEQUENCE [LARGE SCALE GENOMIC DNA]</scope>
    <source>
        <strain evidence="1 2">EXF-2481</strain>
    </source>
</reference>